<reference evidence="2 3" key="1">
    <citation type="submission" date="2019-10" db="EMBL/GenBank/DDBJ databases">
        <title>Two novel species isolated from a subtropical stream in China.</title>
        <authorList>
            <person name="Lu H."/>
        </authorList>
    </citation>
    <scope>NUCLEOTIDE SEQUENCE [LARGE SCALE GENOMIC DNA]</scope>
    <source>
        <strain evidence="2 3">FT103W</strain>
    </source>
</reference>
<evidence type="ECO:0000259" key="1">
    <source>
        <dbReference type="Pfam" id="PF00534"/>
    </source>
</evidence>
<dbReference type="EMBL" id="WHUF01000007">
    <property type="protein sequence ID" value="MQA22598.1"/>
    <property type="molecule type" value="Genomic_DNA"/>
</dbReference>
<dbReference type="AlphaFoldDB" id="A0A843SJE1"/>
<evidence type="ECO:0000313" key="2">
    <source>
        <dbReference type="EMBL" id="MQA22598.1"/>
    </source>
</evidence>
<gene>
    <name evidence="2" type="ORF">GEV01_24060</name>
</gene>
<proteinExistence type="predicted"/>
<dbReference type="PANTHER" id="PTHR45947">
    <property type="entry name" value="SULFOQUINOVOSYL TRANSFERASE SQD2"/>
    <property type="match status" value="1"/>
</dbReference>
<accession>A0A843SJE1</accession>
<organism evidence="2 3">
    <name type="scientific">Rugamonas rivuli</name>
    <dbReference type="NCBI Taxonomy" id="2743358"/>
    <lineage>
        <taxon>Bacteria</taxon>
        <taxon>Pseudomonadati</taxon>
        <taxon>Pseudomonadota</taxon>
        <taxon>Betaproteobacteria</taxon>
        <taxon>Burkholderiales</taxon>
        <taxon>Oxalobacteraceae</taxon>
        <taxon>Telluria group</taxon>
        <taxon>Rugamonas</taxon>
    </lineage>
</organism>
<dbReference type="Gene3D" id="3.40.50.2000">
    <property type="entry name" value="Glycogen Phosphorylase B"/>
    <property type="match status" value="2"/>
</dbReference>
<protein>
    <submittedName>
        <fullName evidence="2">Glycosyltransferase</fullName>
    </submittedName>
</protein>
<dbReference type="InterPro" id="IPR001296">
    <property type="entry name" value="Glyco_trans_1"/>
</dbReference>
<feature type="domain" description="Glycosyl transferase family 1" evidence="1">
    <location>
        <begin position="214"/>
        <end position="378"/>
    </location>
</feature>
<name>A0A843SJE1_9BURK</name>
<dbReference type="Proteomes" id="UP000444318">
    <property type="component" value="Unassembled WGS sequence"/>
</dbReference>
<sequence length="411" mass="47331">MAKRRVIQFHPYDPTHPNVGGIGSVIHALIKFAPPDFDIYFVGVSVDIQRHPVGRWQQLELDGRSFHFLPVMEAPVGRREKIPRTLKFAYALWRHRKQIDLRGALLEFHRIEPSAIFWLASNHKVLFLHGHHGKDYYNPKSEVKWSRFPAIYFWLERHLIARIKQVYIVRADAVAHYQQHYPAMRDCIQFIPTWVDETVFRSLPATGRTQLKQQFAQEHQFDRGKKILLFVGRFVGQKDPLLLLQAYLEFKRHRDDTVLVMIGAGELESDMRRFIREQGLEADVRILAPRSHQRISEWMNAVDCLCLSSAFEGMPVVLVEALYCGVPVVSTDAGEAARLIPNESIGRLVREHAPLPFMQAIRQILSQPSDPWACQQQAAPYTAKTVLLGLHSRYRELLDSVDAEPPSAAVR</sequence>
<dbReference type="Pfam" id="PF00534">
    <property type="entry name" value="Glycos_transf_1"/>
    <property type="match status" value="1"/>
</dbReference>
<dbReference type="SUPFAM" id="SSF53756">
    <property type="entry name" value="UDP-Glycosyltransferase/glycogen phosphorylase"/>
    <property type="match status" value="1"/>
</dbReference>
<keyword evidence="2" id="KW-0808">Transferase</keyword>
<dbReference type="InterPro" id="IPR050194">
    <property type="entry name" value="Glycosyltransferase_grp1"/>
</dbReference>
<keyword evidence="3" id="KW-1185">Reference proteome</keyword>
<dbReference type="PANTHER" id="PTHR45947:SF3">
    <property type="entry name" value="SULFOQUINOVOSYL TRANSFERASE SQD2"/>
    <property type="match status" value="1"/>
</dbReference>
<evidence type="ECO:0000313" key="3">
    <source>
        <dbReference type="Proteomes" id="UP000444318"/>
    </source>
</evidence>
<comment type="caution">
    <text evidence="2">The sequence shown here is derived from an EMBL/GenBank/DDBJ whole genome shotgun (WGS) entry which is preliminary data.</text>
</comment>
<dbReference type="GO" id="GO:0016757">
    <property type="term" value="F:glycosyltransferase activity"/>
    <property type="evidence" value="ECO:0007669"/>
    <property type="project" value="InterPro"/>
</dbReference>